<dbReference type="PROSITE" id="PS51118">
    <property type="entry name" value="HTH_HXLR"/>
    <property type="match status" value="1"/>
</dbReference>
<evidence type="ECO:0000256" key="2">
    <source>
        <dbReference type="ARBA" id="ARBA00023125"/>
    </source>
</evidence>
<dbReference type="PATRIC" id="fig|571913.6.peg.687"/>
<sequence length="115" mass="12610">MRRSVETALQVCPVEVGVAVLGGAWKLTIVKHLGKRPHRFGELGRAVGTVTPRVLTRQLRELEADGLVSRTVFAEVPPRVEYALTDLGETLRPAVAWLDDWGATYAEAHAGETHE</sequence>
<evidence type="ECO:0000313" key="6">
    <source>
        <dbReference type="Proteomes" id="UP000066480"/>
    </source>
</evidence>
<feature type="domain" description="HTH hxlR-type" evidence="4">
    <location>
        <begin position="12"/>
        <end position="110"/>
    </location>
</feature>
<proteinExistence type="predicted"/>
<evidence type="ECO:0000256" key="1">
    <source>
        <dbReference type="ARBA" id="ARBA00023015"/>
    </source>
</evidence>
<organism evidence="5 6">
    <name type="scientific">Luteipulveratus mongoliensis</name>
    <dbReference type="NCBI Taxonomy" id="571913"/>
    <lineage>
        <taxon>Bacteria</taxon>
        <taxon>Bacillati</taxon>
        <taxon>Actinomycetota</taxon>
        <taxon>Actinomycetes</taxon>
        <taxon>Micrococcales</taxon>
        <taxon>Dermacoccaceae</taxon>
        <taxon>Luteipulveratus</taxon>
    </lineage>
</organism>
<accession>A0A0K1JEI7</accession>
<dbReference type="GO" id="GO:0003677">
    <property type="term" value="F:DNA binding"/>
    <property type="evidence" value="ECO:0007669"/>
    <property type="project" value="UniProtKB-KW"/>
</dbReference>
<dbReference type="EMBL" id="CP011112">
    <property type="protein sequence ID" value="AKU15127.1"/>
    <property type="molecule type" value="Genomic_DNA"/>
</dbReference>
<keyword evidence="2" id="KW-0238">DNA-binding</keyword>
<dbReference type="AlphaFoldDB" id="A0A0K1JEI7"/>
<evidence type="ECO:0000313" key="5">
    <source>
        <dbReference type="EMBL" id="AKU15127.1"/>
    </source>
</evidence>
<evidence type="ECO:0000259" key="4">
    <source>
        <dbReference type="PROSITE" id="PS51118"/>
    </source>
</evidence>
<dbReference type="KEGG" id="lmoi:VV02_03360"/>
<keyword evidence="3" id="KW-0804">Transcription</keyword>
<dbReference type="InterPro" id="IPR036388">
    <property type="entry name" value="WH-like_DNA-bd_sf"/>
</dbReference>
<dbReference type="InterPro" id="IPR036390">
    <property type="entry name" value="WH_DNA-bd_sf"/>
</dbReference>
<reference evidence="5 6" key="1">
    <citation type="submission" date="2015-03" db="EMBL/GenBank/DDBJ databases">
        <title>Luteipulveratus halotolerans sp. nov., a novel actinobacterium (Dermacoccaceae) from Sarawak, Malaysia.</title>
        <authorList>
            <person name="Juboi H."/>
            <person name="Basik A."/>
            <person name="Shamsul S.S."/>
            <person name="Arnold P."/>
            <person name="Schmitt E.K."/>
            <person name="Sanglier J.-J."/>
            <person name="Yeo T."/>
        </authorList>
    </citation>
    <scope>NUCLEOTIDE SEQUENCE [LARGE SCALE GENOMIC DNA]</scope>
    <source>
        <strain evidence="5 6">MN07-A0370</strain>
    </source>
</reference>
<dbReference type="CDD" id="cd00090">
    <property type="entry name" value="HTH_ARSR"/>
    <property type="match status" value="1"/>
</dbReference>
<evidence type="ECO:0000256" key="3">
    <source>
        <dbReference type="ARBA" id="ARBA00023163"/>
    </source>
</evidence>
<name>A0A0K1JEI7_9MICO</name>
<dbReference type="STRING" id="571913.VV02_03360"/>
<dbReference type="SUPFAM" id="SSF46785">
    <property type="entry name" value="Winged helix' DNA-binding domain"/>
    <property type="match status" value="1"/>
</dbReference>
<dbReference type="PANTHER" id="PTHR33204:SF29">
    <property type="entry name" value="TRANSCRIPTIONAL REGULATOR"/>
    <property type="match status" value="1"/>
</dbReference>
<protein>
    <submittedName>
        <fullName evidence="5">Transcriptional regulator</fullName>
    </submittedName>
</protein>
<dbReference type="RefSeq" id="WP_052589816.1">
    <property type="nucleotide sequence ID" value="NZ_CP011112.1"/>
</dbReference>
<dbReference type="Proteomes" id="UP000066480">
    <property type="component" value="Chromosome"/>
</dbReference>
<dbReference type="PANTHER" id="PTHR33204">
    <property type="entry name" value="TRANSCRIPTIONAL REGULATOR, MARR FAMILY"/>
    <property type="match status" value="1"/>
</dbReference>
<dbReference type="Pfam" id="PF01638">
    <property type="entry name" value="HxlR"/>
    <property type="match status" value="1"/>
</dbReference>
<dbReference type="InterPro" id="IPR011991">
    <property type="entry name" value="ArsR-like_HTH"/>
</dbReference>
<keyword evidence="6" id="KW-1185">Reference proteome</keyword>
<gene>
    <name evidence="5" type="ORF">VV02_03360</name>
</gene>
<dbReference type="OrthoDB" id="370168at2"/>
<dbReference type="InterPro" id="IPR002577">
    <property type="entry name" value="HTH_HxlR"/>
</dbReference>
<keyword evidence="1" id="KW-0805">Transcription regulation</keyword>
<dbReference type="Gene3D" id="1.10.10.10">
    <property type="entry name" value="Winged helix-like DNA-binding domain superfamily/Winged helix DNA-binding domain"/>
    <property type="match status" value="1"/>
</dbReference>